<evidence type="ECO:0000313" key="2">
    <source>
        <dbReference type="EMBL" id="KDP26353.1"/>
    </source>
</evidence>
<evidence type="ECO:0000256" key="1">
    <source>
        <dbReference type="SAM" id="MobiDB-lite"/>
    </source>
</evidence>
<evidence type="ECO:0000313" key="3">
    <source>
        <dbReference type="Proteomes" id="UP000027138"/>
    </source>
</evidence>
<proteinExistence type="predicted"/>
<dbReference type="STRING" id="180498.A0A067JU80"/>
<reference evidence="2 3" key="1">
    <citation type="journal article" date="2014" name="PLoS ONE">
        <title>Global Analysis of Gene Expression Profiles in Physic Nut (Jatropha curcas L.) Seedlings Exposed to Salt Stress.</title>
        <authorList>
            <person name="Zhang L."/>
            <person name="Zhang C."/>
            <person name="Wu P."/>
            <person name="Chen Y."/>
            <person name="Li M."/>
            <person name="Jiang H."/>
            <person name="Wu G."/>
        </authorList>
    </citation>
    <scope>NUCLEOTIDE SEQUENCE [LARGE SCALE GENOMIC DNA]</scope>
    <source>
        <strain evidence="3">cv. GZQX0401</strain>
        <tissue evidence="2">Young leaves</tissue>
    </source>
</reference>
<dbReference type="OrthoDB" id="1939140at2759"/>
<dbReference type="Proteomes" id="UP000027138">
    <property type="component" value="Unassembled WGS sequence"/>
</dbReference>
<feature type="region of interest" description="Disordered" evidence="1">
    <location>
        <begin position="286"/>
        <end position="313"/>
    </location>
</feature>
<accession>A0A067JU80</accession>
<keyword evidence="3" id="KW-1185">Reference proteome</keyword>
<dbReference type="EMBL" id="KK914893">
    <property type="protein sequence ID" value="KDP26353.1"/>
    <property type="molecule type" value="Genomic_DNA"/>
</dbReference>
<dbReference type="PANTHER" id="PTHR36760">
    <property type="entry name" value="ACIDIC LEUCINE-RICH NUCLEAR PHOSPHOPROTEIN 32 FAMILY B PROTEIN"/>
    <property type="match status" value="1"/>
</dbReference>
<protein>
    <submittedName>
        <fullName evidence="2">Uncharacterized protein</fullName>
    </submittedName>
</protein>
<dbReference type="Pfam" id="PF08186">
    <property type="entry name" value="Wound_ind"/>
    <property type="match status" value="1"/>
</dbReference>
<feature type="region of interest" description="Disordered" evidence="1">
    <location>
        <begin position="149"/>
        <end position="176"/>
    </location>
</feature>
<sequence>MIYDVNSPLFRSFLSQKVLLTVSPNLVLENWSTELSESKVSFALGAYQAVVEKLRSKVNEDVNHKEINQFEELEVYKIVFDTSNIDFGEHLIEDSEPEVEKNCLASIETQVSAKVEKNSVVITRLESSESIMEEKRLGVSMHQKNKFEEFSRQKEEKEVKPLSENSNKVEEQKEEMYISGSKALSHLLSDSKVSGNDDDNREYISRMNSQRSETNSWSPEYNSKVADNYQTMGSNLGSFGSMRKEKEWRRTLACKLFEERHNADGGEGMDSLWETYETDSIKLQAKSKSKKGKKGSMENYYNGENEEEEEEDESNAQLCCLQALKFSAGKMNLGMGRPNLVKISKALKGIGWLHNVTKHGKKSYY</sequence>
<dbReference type="AlphaFoldDB" id="A0A067JU80"/>
<organism evidence="2 3">
    <name type="scientific">Jatropha curcas</name>
    <name type="common">Barbados nut</name>
    <dbReference type="NCBI Taxonomy" id="180498"/>
    <lineage>
        <taxon>Eukaryota</taxon>
        <taxon>Viridiplantae</taxon>
        <taxon>Streptophyta</taxon>
        <taxon>Embryophyta</taxon>
        <taxon>Tracheophyta</taxon>
        <taxon>Spermatophyta</taxon>
        <taxon>Magnoliopsida</taxon>
        <taxon>eudicotyledons</taxon>
        <taxon>Gunneridae</taxon>
        <taxon>Pentapetalae</taxon>
        <taxon>rosids</taxon>
        <taxon>fabids</taxon>
        <taxon>Malpighiales</taxon>
        <taxon>Euphorbiaceae</taxon>
        <taxon>Crotonoideae</taxon>
        <taxon>Jatropheae</taxon>
        <taxon>Jatropha</taxon>
    </lineage>
</organism>
<feature type="compositionally biased region" description="Acidic residues" evidence="1">
    <location>
        <begin position="304"/>
        <end position="313"/>
    </location>
</feature>
<name>A0A067JU80_JATCU</name>
<dbReference type="InterPro" id="IPR012643">
    <property type="entry name" value="Wound_ind"/>
</dbReference>
<dbReference type="PANTHER" id="PTHR36760:SF1">
    <property type="entry name" value="ACIDIC LEUCINE-RICH NUCLEAR PHOSPHOPROTEIN 32 FAMILY B PROTEIN"/>
    <property type="match status" value="1"/>
</dbReference>
<gene>
    <name evidence="2" type="ORF">JCGZ_17511</name>
</gene>